<dbReference type="EMBL" id="CDML01000025">
    <property type="protein sequence ID" value="CRF41061.1"/>
    <property type="molecule type" value="Genomic_DNA"/>
</dbReference>
<reference evidence="1" key="1">
    <citation type="submission" date="2014-12" db="EMBL/GenBank/DDBJ databases">
        <title>Whole genome sequences of four Staphylococcus schleiferi canine isolates.</title>
        <authorList>
            <person name="Misic A.M."/>
            <person name="Cain C."/>
            <person name="Morris D.O."/>
            <person name="Rankin S."/>
            <person name="Beiting D."/>
        </authorList>
    </citation>
    <scope>NUCLEOTIDE SEQUENCE</scope>
    <source>
        <strain evidence="1">ASB11</strain>
        <strain evidence="2">ASB13</strain>
        <strain evidence="4">ASB7</strain>
        <strain evidence="3">ASB9</strain>
    </source>
</reference>
<keyword evidence="5" id="KW-1185">Reference proteome</keyword>
<evidence type="ECO:0000313" key="3">
    <source>
        <dbReference type="EMBL" id="CRF44753.1"/>
    </source>
</evidence>
<dbReference type="Proteomes" id="UP000043437">
    <property type="component" value="Unassembled WGS sequence"/>
</dbReference>
<dbReference type="Proteomes" id="UP000041394">
    <property type="component" value="Unassembled WGS sequence"/>
</dbReference>
<accession>A0A0K2X504</accession>
<dbReference type="AlphaFoldDB" id="A0A0K2X504"/>
<proteinExistence type="predicted"/>
<dbReference type="STRING" id="1578720.HAL011_08370"/>
<sequence length="39" mass="4474">MSRCAKKTLVPIKALNGCFSHILPRLWYIIPPQKCIYGI</sequence>
<name>A0A0K2X504_9HELI</name>
<evidence type="ECO:0000313" key="1">
    <source>
        <dbReference type="EMBL" id="CRF41061.1"/>
    </source>
</evidence>
<evidence type="ECO:0000313" key="5">
    <source>
        <dbReference type="Proteomes" id="UP000038622"/>
    </source>
</evidence>
<dbReference type="EMBL" id="CDMG01000002">
    <property type="protein sequence ID" value="CRF51964.1"/>
    <property type="molecule type" value="Genomic_DNA"/>
</dbReference>
<evidence type="ECO:0000313" key="7">
    <source>
        <dbReference type="Proteomes" id="UP000043437"/>
    </source>
</evidence>
<dbReference type="Proteomes" id="UP000045175">
    <property type="component" value="Unassembled WGS sequence"/>
</dbReference>
<reference evidence="6 7" key="3">
    <citation type="submission" date="2014-12" db="EMBL/GenBank/DDBJ databases">
        <authorList>
            <person name="Jaenicke S."/>
        </authorList>
    </citation>
    <scope>NUCLEOTIDE SEQUENCE [LARGE SCALE GENOMIC DNA]</scope>
</reference>
<gene>
    <name evidence="1" type="ORF">HAL011_08370</name>
    <name evidence="2" type="ORF">HAL013_05180</name>
    <name evidence="4" type="ORF">HAL07_00900</name>
    <name evidence="3" type="ORF">HAL09_13650</name>
</gene>
<evidence type="ECO:0000313" key="4">
    <source>
        <dbReference type="EMBL" id="CRF51964.1"/>
    </source>
</evidence>
<reference evidence="5" key="2">
    <citation type="submission" date="2014-12" db="EMBL/GenBank/DDBJ databases">
        <authorList>
            <person name="Smet A."/>
        </authorList>
    </citation>
    <scope>NUCLEOTIDE SEQUENCE [LARGE SCALE GENOMIC DNA]</scope>
</reference>
<organism evidence="1 5">
    <name type="scientific">Helicobacter ailurogastricus</name>
    <dbReference type="NCBI Taxonomy" id="1578720"/>
    <lineage>
        <taxon>Bacteria</taxon>
        <taxon>Pseudomonadati</taxon>
        <taxon>Campylobacterota</taxon>
        <taxon>Epsilonproteobacteria</taxon>
        <taxon>Campylobacterales</taxon>
        <taxon>Helicobacteraceae</taxon>
        <taxon>Helicobacter</taxon>
    </lineage>
</organism>
<evidence type="ECO:0000313" key="2">
    <source>
        <dbReference type="EMBL" id="CRF42349.1"/>
    </source>
</evidence>
<dbReference type="EMBL" id="CDMH01000022">
    <property type="protein sequence ID" value="CRF42349.1"/>
    <property type="molecule type" value="Genomic_DNA"/>
</dbReference>
<dbReference type="Proteomes" id="UP000038622">
    <property type="component" value="Unassembled WGS sequence"/>
</dbReference>
<protein>
    <submittedName>
        <fullName evidence="1">Uncharacterized protein</fullName>
    </submittedName>
</protein>
<dbReference type="EMBL" id="CDMN01000058">
    <property type="protein sequence ID" value="CRF44753.1"/>
    <property type="molecule type" value="Genomic_DNA"/>
</dbReference>
<evidence type="ECO:0000313" key="6">
    <source>
        <dbReference type="Proteomes" id="UP000041394"/>
    </source>
</evidence>